<keyword evidence="7 12" id="KW-0378">Hydrolase</keyword>
<evidence type="ECO:0000256" key="11">
    <source>
        <dbReference type="ARBA" id="ARBA00038905"/>
    </source>
</evidence>
<evidence type="ECO:0000256" key="4">
    <source>
        <dbReference type="ARBA" id="ARBA00022705"/>
    </source>
</evidence>
<comment type="catalytic activity">
    <reaction evidence="10">
        <text>8-oxo-dGTP + H2O = 8-oxo-dGMP + diphosphate + H(+)</text>
        <dbReference type="Rhea" id="RHEA:31575"/>
        <dbReference type="ChEBI" id="CHEBI:15377"/>
        <dbReference type="ChEBI" id="CHEBI:15378"/>
        <dbReference type="ChEBI" id="CHEBI:33019"/>
        <dbReference type="ChEBI" id="CHEBI:63224"/>
        <dbReference type="ChEBI" id="CHEBI:77896"/>
        <dbReference type="EC" id="3.6.1.55"/>
    </reaction>
</comment>
<dbReference type="SUPFAM" id="SSF55811">
    <property type="entry name" value="Nudix"/>
    <property type="match status" value="1"/>
</dbReference>
<dbReference type="InterPro" id="IPR015797">
    <property type="entry name" value="NUDIX_hydrolase-like_dom_sf"/>
</dbReference>
<evidence type="ECO:0000256" key="5">
    <source>
        <dbReference type="ARBA" id="ARBA00022723"/>
    </source>
</evidence>
<evidence type="ECO:0000313" key="15">
    <source>
        <dbReference type="Proteomes" id="UP000635606"/>
    </source>
</evidence>
<dbReference type="AlphaFoldDB" id="A0A8J3ZQ54"/>
<evidence type="ECO:0000256" key="6">
    <source>
        <dbReference type="ARBA" id="ARBA00022763"/>
    </source>
</evidence>
<dbReference type="Pfam" id="PF13563">
    <property type="entry name" value="2_5_RNA_ligase2"/>
    <property type="match status" value="1"/>
</dbReference>
<dbReference type="GO" id="GO:0006260">
    <property type="term" value="P:DNA replication"/>
    <property type="evidence" value="ECO:0007669"/>
    <property type="project" value="UniProtKB-KW"/>
</dbReference>
<evidence type="ECO:0000256" key="8">
    <source>
        <dbReference type="ARBA" id="ARBA00022842"/>
    </source>
</evidence>
<dbReference type="EMBL" id="BOPH01000022">
    <property type="protein sequence ID" value="GIJ67012.1"/>
    <property type="molecule type" value="Genomic_DNA"/>
</dbReference>
<dbReference type="Gene3D" id="3.90.1140.10">
    <property type="entry name" value="Cyclic phosphodiesterase"/>
    <property type="match status" value="1"/>
</dbReference>
<evidence type="ECO:0000256" key="12">
    <source>
        <dbReference type="RuleBase" id="RU003476"/>
    </source>
</evidence>
<feature type="domain" description="Nudix hydrolase" evidence="13">
    <location>
        <begin position="169"/>
        <end position="297"/>
    </location>
</feature>
<dbReference type="PROSITE" id="PS00893">
    <property type="entry name" value="NUDIX_BOX"/>
    <property type="match status" value="1"/>
</dbReference>
<dbReference type="GO" id="GO:0006281">
    <property type="term" value="P:DNA repair"/>
    <property type="evidence" value="ECO:0007669"/>
    <property type="project" value="UniProtKB-KW"/>
</dbReference>
<evidence type="ECO:0000313" key="14">
    <source>
        <dbReference type="EMBL" id="GIJ67012.1"/>
    </source>
</evidence>
<dbReference type="Proteomes" id="UP000635606">
    <property type="component" value="Unassembled WGS sequence"/>
</dbReference>
<proteinExistence type="inferred from homology"/>
<dbReference type="RefSeq" id="WP_203926976.1">
    <property type="nucleotide sequence ID" value="NZ_BOPH01000022.1"/>
</dbReference>
<keyword evidence="6" id="KW-0227">DNA damage</keyword>
<dbReference type="PANTHER" id="PTHR47707">
    <property type="entry name" value="8-OXO-DGTP DIPHOSPHATASE"/>
    <property type="match status" value="1"/>
</dbReference>
<keyword evidence="5" id="KW-0479">Metal-binding</keyword>
<dbReference type="InterPro" id="IPR020476">
    <property type="entry name" value="Nudix_hydrolase"/>
</dbReference>
<protein>
    <recommendedName>
        <fullName evidence="11">8-oxo-dGTP diphosphatase</fullName>
        <ecNumber evidence="11">3.6.1.55</ecNumber>
    </recommendedName>
</protein>
<keyword evidence="4" id="KW-0235">DNA replication</keyword>
<dbReference type="PRINTS" id="PR00502">
    <property type="entry name" value="NUDIXFAMILY"/>
</dbReference>
<evidence type="ECO:0000256" key="10">
    <source>
        <dbReference type="ARBA" id="ARBA00035861"/>
    </source>
</evidence>
<comment type="cofactor">
    <cofactor evidence="1">
        <name>Mg(2+)</name>
        <dbReference type="ChEBI" id="CHEBI:18420"/>
    </cofactor>
</comment>
<dbReference type="GO" id="GO:0044715">
    <property type="term" value="F:8-oxo-dGDP phosphatase activity"/>
    <property type="evidence" value="ECO:0007669"/>
    <property type="project" value="TreeGrafter"/>
</dbReference>
<evidence type="ECO:0000256" key="1">
    <source>
        <dbReference type="ARBA" id="ARBA00001946"/>
    </source>
</evidence>
<evidence type="ECO:0000256" key="3">
    <source>
        <dbReference type="ARBA" id="ARBA00022457"/>
    </source>
</evidence>
<keyword evidence="9" id="KW-0234">DNA repair</keyword>
<sequence>MRRHVGLQLGGPVAEALDRLRSRWDPVMARLAPPHVTVVYPEETVDAGLLLDRLAEAAAETPPIRLRIGDVACDDDGRGGVYAAVADPTGGLTALRDRLLLPPQRFSGYPFHTTIAHPRTADAPEGCWAALRGRTLDLSCVVDEAQWTVTDDSGRTVLATFPFEGRPSGRVAVATGILVADGRVLLGLRSRDRANYPGRWDLPGGHVEPGESPRDAARRELREEIGVDADLAGPWHRIVDDTIGIEMSLWIVRSWRGEPVNLVPHEHERIAWWAAGDLPVLDLTHPAYVDLLTRALKGVAAQGSANTGLERPRP</sequence>
<keyword evidence="15" id="KW-1185">Reference proteome</keyword>
<gene>
    <name evidence="14" type="ORF">Voc01_019290</name>
</gene>
<comment type="similarity">
    <text evidence="2 12">Belongs to the Nudix hydrolase family.</text>
</comment>
<keyword evidence="8" id="KW-0460">Magnesium</keyword>
<dbReference type="GO" id="GO:0044716">
    <property type="term" value="F:8-oxo-GDP phosphatase activity"/>
    <property type="evidence" value="ECO:0007669"/>
    <property type="project" value="TreeGrafter"/>
</dbReference>
<dbReference type="GO" id="GO:0035539">
    <property type="term" value="F:8-oxo-7,8-dihydrodeoxyguanosine triphosphate pyrophosphatase activity"/>
    <property type="evidence" value="ECO:0007669"/>
    <property type="project" value="UniProtKB-EC"/>
</dbReference>
<dbReference type="PROSITE" id="PS51462">
    <property type="entry name" value="NUDIX"/>
    <property type="match status" value="1"/>
</dbReference>
<dbReference type="EC" id="3.6.1.55" evidence="11"/>
<evidence type="ECO:0000256" key="9">
    <source>
        <dbReference type="ARBA" id="ARBA00023204"/>
    </source>
</evidence>
<evidence type="ECO:0000256" key="2">
    <source>
        <dbReference type="ARBA" id="ARBA00005582"/>
    </source>
</evidence>
<dbReference type="InterPro" id="IPR020084">
    <property type="entry name" value="NUDIX_hydrolase_CS"/>
</dbReference>
<reference evidence="14" key="1">
    <citation type="submission" date="2021-01" db="EMBL/GenBank/DDBJ databases">
        <title>Whole genome shotgun sequence of Virgisporangium ochraceum NBRC 16418.</title>
        <authorList>
            <person name="Komaki H."/>
            <person name="Tamura T."/>
        </authorList>
    </citation>
    <scope>NUCLEOTIDE SEQUENCE</scope>
    <source>
        <strain evidence="14">NBRC 16418</strain>
    </source>
</reference>
<dbReference type="GO" id="GO:0008413">
    <property type="term" value="F:8-oxo-7,8-dihydroguanosine triphosphate pyrophosphatase activity"/>
    <property type="evidence" value="ECO:0007669"/>
    <property type="project" value="TreeGrafter"/>
</dbReference>
<dbReference type="PANTHER" id="PTHR47707:SF1">
    <property type="entry name" value="NUDIX HYDROLASE FAMILY PROTEIN"/>
    <property type="match status" value="1"/>
</dbReference>
<accession>A0A8J3ZQ54</accession>
<dbReference type="Pfam" id="PF00293">
    <property type="entry name" value="NUDIX"/>
    <property type="match status" value="1"/>
</dbReference>
<evidence type="ECO:0000256" key="7">
    <source>
        <dbReference type="ARBA" id="ARBA00022801"/>
    </source>
</evidence>
<evidence type="ECO:0000259" key="13">
    <source>
        <dbReference type="PROSITE" id="PS51462"/>
    </source>
</evidence>
<dbReference type="InterPro" id="IPR009097">
    <property type="entry name" value="Cyclic_Pdiesterase"/>
</dbReference>
<dbReference type="InterPro" id="IPR000086">
    <property type="entry name" value="NUDIX_hydrolase_dom"/>
</dbReference>
<organism evidence="14 15">
    <name type="scientific">Virgisporangium ochraceum</name>
    <dbReference type="NCBI Taxonomy" id="65505"/>
    <lineage>
        <taxon>Bacteria</taxon>
        <taxon>Bacillati</taxon>
        <taxon>Actinomycetota</taxon>
        <taxon>Actinomycetes</taxon>
        <taxon>Micromonosporales</taxon>
        <taxon>Micromonosporaceae</taxon>
        <taxon>Virgisporangium</taxon>
    </lineage>
</organism>
<dbReference type="SUPFAM" id="SSF55144">
    <property type="entry name" value="LigT-like"/>
    <property type="match status" value="1"/>
</dbReference>
<comment type="caution">
    <text evidence="14">The sequence shown here is derived from an EMBL/GenBank/DDBJ whole genome shotgun (WGS) entry which is preliminary data.</text>
</comment>
<dbReference type="InterPro" id="IPR047127">
    <property type="entry name" value="MutT-like"/>
</dbReference>
<keyword evidence="3" id="KW-0515">Mutator protein</keyword>
<dbReference type="Gene3D" id="3.90.79.10">
    <property type="entry name" value="Nucleoside Triphosphate Pyrophosphohydrolase"/>
    <property type="match status" value="1"/>
</dbReference>
<dbReference type="GO" id="GO:0046872">
    <property type="term" value="F:metal ion binding"/>
    <property type="evidence" value="ECO:0007669"/>
    <property type="project" value="UniProtKB-KW"/>
</dbReference>
<name>A0A8J3ZQ54_9ACTN</name>